<evidence type="ECO:0000313" key="2">
    <source>
        <dbReference type="EMBL" id="MFA1611000.1"/>
    </source>
</evidence>
<dbReference type="EMBL" id="JBGNYA010000001">
    <property type="protein sequence ID" value="MFA1611000.1"/>
    <property type="molecule type" value="Genomic_DNA"/>
</dbReference>
<evidence type="ECO:0000256" key="1">
    <source>
        <dbReference type="SAM" id="Phobius"/>
    </source>
</evidence>
<name>A0ABD5MFJ9_9EURY</name>
<proteinExistence type="predicted"/>
<accession>A0ABD5MFJ9</accession>
<dbReference type="RefSeq" id="WP_372388938.1">
    <property type="nucleotide sequence ID" value="NZ_JBGNYA010000001.1"/>
</dbReference>
<reference evidence="2 3" key="1">
    <citation type="submission" date="2024-08" db="EMBL/GenBank/DDBJ databases">
        <title>Halobellus sp. MBLA0158 whole genome sequence.</title>
        <authorList>
            <person name="Hwang C.Y."/>
            <person name="Cho E.-S."/>
            <person name="Seo M.-J."/>
        </authorList>
    </citation>
    <scope>NUCLEOTIDE SEQUENCE [LARGE SCALE GENOMIC DNA]</scope>
    <source>
        <strain evidence="2 3">MBLA0158</strain>
    </source>
</reference>
<gene>
    <name evidence="2" type="ORF">OS889_08290</name>
</gene>
<keyword evidence="1" id="KW-0472">Membrane</keyword>
<dbReference type="Proteomes" id="UP001570511">
    <property type="component" value="Unassembled WGS sequence"/>
</dbReference>
<sequence length="96" mass="10297">MTPFLSVAAALSALNVLLLVALGVVWARNYRAFRTPLTLGLLGFAVVLAIENLVALSFFFSMGMLYTGSAAAQQAVLAMRALQFVAILFLTIVSMR</sequence>
<keyword evidence="1" id="KW-0812">Transmembrane</keyword>
<feature type="transmembrane region" description="Helical" evidence="1">
    <location>
        <begin position="37"/>
        <end position="65"/>
    </location>
</feature>
<evidence type="ECO:0000313" key="3">
    <source>
        <dbReference type="Proteomes" id="UP001570511"/>
    </source>
</evidence>
<dbReference type="AlphaFoldDB" id="A0ABD5MFJ9"/>
<feature type="transmembrane region" description="Helical" evidence="1">
    <location>
        <begin position="77"/>
        <end position="95"/>
    </location>
</feature>
<dbReference type="InterPro" id="IPR058349">
    <property type="entry name" value="DUF8036"/>
</dbReference>
<organism evidence="2 3">
    <name type="scientific">Halobellus rubicundus</name>
    <dbReference type="NCBI Taxonomy" id="2996466"/>
    <lineage>
        <taxon>Archaea</taxon>
        <taxon>Methanobacteriati</taxon>
        <taxon>Methanobacteriota</taxon>
        <taxon>Stenosarchaea group</taxon>
        <taxon>Halobacteria</taxon>
        <taxon>Halobacteriales</taxon>
        <taxon>Haloferacaceae</taxon>
        <taxon>Halobellus</taxon>
    </lineage>
</organism>
<keyword evidence="1" id="KW-1133">Transmembrane helix</keyword>
<keyword evidence="3" id="KW-1185">Reference proteome</keyword>
<dbReference type="Pfam" id="PF26119">
    <property type="entry name" value="DUF8036"/>
    <property type="match status" value="1"/>
</dbReference>
<comment type="caution">
    <text evidence="2">The sequence shown here is derived from an EMBL/GenBank/DDBJ whole genome shotgun (WGS) entry which is preliminary data.</text>
</comment>
<protein>
    <submittedName>
        <fullName evidence="2">Uncharacterized protein</fullName>
    </submittedName>
</protein>